<accession>A0ABW1VU63</accession>
<dbReference type="EMBL" id="JBHSUC010000023">
    <property type="protein sequence ID" value="MFC6363273.1"/>
    <property type="molecule type" value="Genomic_DNA"/>
</dbReference>
<reference evidence="2" key="1">
    <citation type="journal article" date="2019" name="Int. J. Syst. Evol. Microbiol.">
        <title>The Global Catalogue of Microorganisms (GCM) 10K type strain sequencing project: providing services to taxonomists for standard genome sequencing and annotation.</title>
        <authorList>
            <consortium name="The Broad Institute Genomics Platform"/>
            <consortium name="The Broad Institute Genome Sequencing Center for Infectious Disease"/>
            <person name="Wu L."/>
            <person name="Ma J."/>
        </authorList>
    </citation>
    <scope>NUCLEOTIDE SEQUENCE [LARGE SCALE GENOMIC DNA]</scope>
    <source>
        <strain evidence="2">CGMCC 4.1530</strain>
    </source>
</reference>
<proteinExistence type="predicted"/>
<keyword evidence="2" id="KW-1185">Reference proteome</keyword>
<dbReference type="RefSeq" id="WP_343876851.1">
    <property type="nucleotide sequence ID" value="NZ_BAAAFW010000041.1"/>
</dbReference>
<protein>
    <submittedName>
        <fullName evidence="1">Uncharacterized protein</fullName>
    </submittedName>
</protein>
<sequence>MSLQLIVMMEDGRNVIHKTDELPEFWPVDIYYKDNSQQRVTHKQIFKKVLTISIEDKKYLLVSARNRILSFNEIEKAIKHSMLQPIN</sequence>
<name>A0ABW1VU63_9GAMM</name>
<gene>
    <name evidence="1" type="ORF">ACFP73_14465</name>
</gene>
<organism evidence="1 2">
    <name type="scientific">Tatumella punctata</name>
    <dbReference type="NCBI Taxonomy" id="399969"/>
    <lineage>
        <taxon>Bacteria</taxon>
        <taxon>Pseudomonadati</taxon>
        <taxon>Pseudomonadota</taxon>
        <taxon>Gammaproteobacteria</taxon>
        <taxon>Enterobacterales</taxon>
        <taxon>Erwiniaceae</taxon>
        <taxon>Tatumella</taxon>
    </lineage>
</organism>
<evidence type="ECO:0000313" key="1">
    <source>
        <dbReference type="EMBL" id="MFC6363273.1"/>
    </source>
</evidence>
<evidence type="ECO:0000313" key="2">
    <source>
        <dbReference type="Proteomes" id="UP001596215"/>
    </source>
</evidence>
<comment type="caution">
    <text evidence="1">The sequence shown here is derived from an EMBL/GenBank/DDBJ whole genome shotgun (WGS) entry which is preliminary data.</text>
</comment>
<dbReference type="Proteomes" id="UP001596215">
    <property type="component" value="Unassembled WGS sequence"/>
</dbReference>